<feature type="transmembrane region" description="Helical" evidence="5">
    <location>
        <begin position="215"/>
        <end position="232"/>
    </location>
</feature>
<organism evidence="7 8">
    <name type="scientific">Terasakiispira papahanaumokuakeensis</name>
    <dbReference type="NCBI Taxonomy" id="197479"/>
    <lineage>
        <taxon>Bacteria</taxon>
        <taxon>Pseudomonadati</taxon>
        <taxon>Pseudomonadota</taxon>
        <taxon>Gammaproteobacteria</taxon>
        <taxon>Oceanospirillales</taxon>
        <taxon>Terasakiispira</taxon>
    </lineage>
</organism>
<keyword evidence="8" id="KW-1185">Reference proteome</keyword>
<feature type="transmembrane region" description="Helical" evidence="5">
    <location>
        <begin position="244"/>
        <end position="263"/>
    </location>
</feature>
<gene>
    <name evidence="7" type="ORF">BFW38_13110</name>
</gene>
<evidence type="ECO:0000256" key="1">
    <source>
        <dbReference type="ARBA" id="ARBA00004141"/>
    </source>
</evidence>
<proteinExistence type="predicted"/>
<protein>
    <recommendedName>
        <fullName evidence="6">EamA domain-containing protein</fullName>
    </recommendedName>
</protein>
<feature type="transmembrane region" description="Helical" evidence="5">
    <location>
        <begin position="126"/>
        <end position="142"/>
    </location>
</feature>
<dbReference type="RefSeq" id="WP_068999312.1">
    <property type="nucleotide sequence ID" value="NZ_MDTQ01000001.1"/>
</dbReference>
<evidence type="ECO:0000313" key="7">
    <source>
        <dbReference type="EMBL" id="ODC04330.1"/>
    </source>
</evidence>
<dbReference type="OrthoDB" id="148351at2"/>
<evidence type="ECO:0000256" key="4">
    <source>
        <dbReference type="ARBA" id="ARBA00023136"/>
    </source>
</evidence>
<dbReference type="STRING" id="197479.BFW38_13110"/>
<dbReference type="SUPFAM" id="SSF103481">
    <property type="entry name" value="Multidrug resistance efflux transporter EmrE"/>
    <property type="match status" value="2"/>
</dbReference>
<name>A0A1E2VBD9_9GAMM</name>
<feature type="domain" description="EamA" evidence="6">
    <location>
        <begin position="9"/>
        <end position="142"/>
    </location>
</feature>
<feature type="transmembrane region" description="Helical" evidence="5">
    <location>
        <begin position="101"/>
        <end position="119"/>
    </location>
</feature>
<keyword evidence="2 5" id="KW-0812">Transmembrane</keyword>
<feature type="transmembrane region" description="Helical" evidence="5">
    <location>
        <begin position="154"/>
        <end position="175"/>
    </location>
</feature>
<dbReference type="PANTHER" id="PTHR22911:SF6">
    <property type="entry name" value="SOLUTE CARRIER FAMILY 35 MEMBER G1"/>
    <property type="match status" value="1"/>
</dbReference>
<feature type="transmembrane region" description="Helical" evidence="5">
    <location>
        <begin position="41"/>
        <end position="62"/>
    </location>
</feature>
<dbReference type="AlphaFoldDB" id="A0A1E2VBD9"/>
<evidence type="ECO:0000259" key="6">
    <source>
        <dbReference type="Pfam" id="PF00892"/>
    </source>
</evidence>
<dbReference type="Proteomes" id="UP000094291">
    <property type="component" value="Unassembled WGS sequence"/>
</dbReference>
<comment type="subcellular location">
    <subcellularLocation>
        <location evidence="1">Membrane</location>
        <topology evidence="1">Multi-pass membrane protein</topology>
    </subcellularLocation>
</comment>
<keyword evidence="3 5" id="KW-1133">Transmembrane helix</keyword>
<evidence type="ECO:0000256" key="2">
    <source>
        <dbReference type="ARBA" id="ARBA00022692"/>
    </source>
</evidence>
<dbReference type="Pfam" id="PF00892">
    <property type="entry name" value="EamA"/>
    <property type="match status" value="2"/>
</dbReference>
<comment type="caution">
    <text evidence="7">The sequence shown here is derived from an EMBL/GenBank/DDBJ whole genome shotgun (WGS) entry which is preliminary data.</text>
</comment>
<dbReference type="GO" id="GO:0016020">
    <property type="term" value="C:membrane"/>
    <property type="evidence" value="ECO:0007669"/>
    <property type="project" value="UniProtKB-SubCell"/>
</dbReference>
<accession>A0A1E2VBD9</accession>
<feature type="transmembrane region" description="Helical" evidence="5">
    <location>
        <begin position="74"/>
        <end position="95"/>
    </location>
</feature>
<evidence type="ECO:0000256" key="3">
    <source>
        <dbReference type="ARBA" id="ARBA00022989"/>
    </source>
</evidence>
<dbReference type="InterPro" id="IPR000620">
    <property type="entry name" value="EamA_dom"/>
</dbReference>
<evidence type="ECO:0000256" key="5">
    <source>
        <dbReference type="SAM" id="Phobius"/>
    </source>
</evidence>
<sequence>MRDEPLRASGIALRLAATGLFALMSLCVQQASHEVGTGQIVFWRSALALIPILAYLGLTGALPQALKTRNPKGHAIRSLLGCSAMFLSFIAIAYLPLSLAAALGFLAPILSVMLASLLIREVPSMLTWAMTLLSFMGVLLVINPFNDTALSHQAWIGIICGIAMAALTALAKIMIRTLTAHEHSGAIAFYFAVTCSLIGLATAIEGWTLPTGATWGWLIGAGLCGGLAHIAMTEALARAPVATLAVFEYTAIFWALGFDLWLFERTPSVGAIVGVICITISSLVIALKGRAPVAPAQKSMTESLPNTRIIPDKD</sequence>
<feature type="transmembrane region" description="Helical" evidence="5">
    <location>
        <begin position="187"/>
        <end position="209"/>
    </location>
</feature>
<feature type="transmembrane region" description="Helical" evidence="5">
    <location>
        <begin position="269"/>
        <end position="287"/>
    </location>
</feature>
<feature type="domain" description="EamA" evidence="6">
    <location>
        <begin position="156"/>
        <end position="286"/>
    </location>
</feature>
<evidence type="ECO:0000313" key="8">
    <source>
        <dbReference type="Proteomes" id="UP000094291"/>
    </source>
</evidence>
<dbReference type="PANTHER" id="PTHR22911">
    <property type="entry name" value="ACYL-MALONYL CONDENSING ENZYME-RELATED"/>
    <property type="match status" value="1"/>
</dbReference>
<dbReference type="InterPro" id="IPR037185">
    <property type="entry name" value="EmrE-like"/>
</dbReference>
<reference evidence="7 8" key="1">
    <citation type="submission" date="2016-08" db="EMBL/GenBank/DDBJ databases">
        <authorList>
            <person name="Seilhamer J.J."/>
        </authorList>
    </citation>
    <scope>NUCLEOTIDE SEQUENCE [LARGE SCALE GENOMIC DNA]</scope>
    <source>
        <strain evidence="7 8">PH27A</strain>
    </source>
</reference>
<keyword evidence="4 5" id="KW-0472">Membrane</keyword>
<dbReference type="EMBL" id="MDTQ01000001">
    <property type="protein sequence ID" value="ODC04330.1"/>
    <property type="molecule type" value="Genomic_DNA"/>
</dbReference>